<dbReference type="InterPro" id="IPR005758">
    <property type="entry name" value="UDP-N-AcMur_Ala_ligase_MurC"/>
</dbReference>
<evidence type="ECO:0000256" key="7">
    <source>
        <dbReference type="ARBA" id="ARBA00022741"/>
    </source>
</evidence>
<dbReference type="InterPro" id="IPR036615">
    <property type="entry name" value="Mur_ligase_C_dom_sf"/>
</dbReference>
<evidence type="ECO:0000256" key="1">
    <source>
        <dbReference type="ARBA" id="ARBA00004496"/>
    </source>
</evidence>
<dbReference type="InterPro" id="IPR036565">
    <property type="entry name" value="Mur-like_cat_sf"/>
</dbReference>
<dbReference type="Proteomes" id="UP000223913">
    <property type="component" value="Unassembled WGS sequence"/>
</dbReference>
<dbReference type="GO" id="GO:0008360">
    <property type="term" value="P:regulation of cell shape"/>
    <property type="evidence" value="ECO:0007669"/>
    <property type="project" value="UniProtKB-KW"/>
</dbReference>
<keyword evidence="5 14" id="KW-0436">Ligase</keyword>
<dbReference type="Pfam" id="PF08245">
    <property type="entry name" value="Mur_ligase_M"/>
    <property type="match status" value="1"/>
</dbReference>
<dbReference type="InterPro" id="IPR050061">
    <property type="entry name" value="MurCDEF_pg_biosynth"/>
</dbReference>
<comment type="catalytic activity">
    <reaction evidence="13 14">
        <text>UDP-N-acetyl-alpha-D-muramate + L-alanine + ATP = UDP-N-acetyl-alpha-D-muramoyl-L-alanine + ADP + phosphate + H(+)</text>
        <dbReference type="Rhea" id="RHEA:23372"/>
        <dbReference type="ChEBI" id="CHEBI:15378"/>
        <dbReference type="ChEBI" id="CHEBI:30616"/>
        <dbReference type="ChEBI" id="CHEBI:43474"/>
        <dbReference type="ChEBI" id="CHEBI:57972"/>
        <dbReference type="ChEBI" id="CHEBI:70757"/>
        <dbReference type="ChEBI" id="CHEBI:83898"/>
        <dbReference type="ChEBI" id="CHEBI:456216"/>
        <dbReference type="EC" id="6.3.2.8"/>
    </reaction>
</comment>
<accession>A0A2D0NA44</accession>
<evidence type="ECO:0000259" key="17">
    <source>
        <dbReference type="Pfam" id="PF08245"/>
    </source>
</evidence>
<evidence type="ECO:0000256" key="13">
    <source>
        <dbReference type="ARBA" id="ARBA00047833"/>
    </source>
</evidence>
<organism evidence="18 19">
    <name type="scientific">Flavilitoribacter nigricans (strain ATCC 23147 / DSM 23189 / NBRC 102662 / NCIMB 1420 / SS-2)</name>
    <name type="common">Lewinella nigricans</name>
    <dbReference type="NCBI Taxonomy" id="1122177"/>
    <lineage>
        <taxon>Bacteria</taxon>
        <taxon>Pseudomonadati</taxon>
        <taxon>Bacteroidota</taxon>
        <taxon>Saprospiria</taxon>
        <taxon>Saprospirales</taxon>
        <taxon>Lewinellaceae</taxon>
        <taxon>Flavilitoribacter</taxon>
    </lineage>
</organism>
<dbReference type="PANTHER" id="PTHR43445:SF3">
    <property type="entry name" value="UDP-N-ACETYLMURAMATE--L-ALANINE LIGASE"/>
    <property type="match status" value="1"/>
</dbReference>
<evidence type="ECO:0000256" key="11">
    <source>
        <dbReference type="ARBA" id="ARBA00023306"/>
    </source>
</evidence>
<evidence type="ECO:0000256" key="2">
    <source>
        <dbReference type="ARBA" id="ARBA00004752"/>
    </source>
</evidence>
<keyword evidence="12 14" id="KW-0961">Cell wall biogenesis/degradation</keyword>
<dbReference type="GO" id="GO:0005524">
    <property type="term" value="F:ATP binding"/>
    <property type="evidence" value="ECO:0007669"/>
    <property type="project" value="UniProtKB-UniRule"/>
</dbReference>
<dbReference type="NCBIfam" id="TIGR01082">
    <property type="entry name" value="murC"/>
    <property type="match status" value="1"/>
</dbReference>
<keyword evidence="11 14" id="KW-0131">Cell cycle</keyword>
<keyword evidence="10 14" id="KW-0573">Peptidoglycan synthesis</keyword>
<feature type="domain" description="Mur ligase C-terminal" evidence="16">
    <location>
        <begin position="304"/>
        <end position="428"/>
    </location>
</feature>
<dbReference type="SUPFAM" id="SSF53623">
    <property type="entry name" value="MurD-like peptide ligases, catalytic domain"/>
    <property type="match status" value="1"/>
</dbReference>
<evidence type="ECO:0000256" key="3">
    <source>
        <dbReference type="ARBA" id="ARBA00012211"/>
    </source>
</evidence>
<dbReference type="InterPro" id="IPR000713">
    <property type="entry name" value="Mur_ligase_N"/>
</dbReference>
<evidence type="ECO:0000256" key="12">
    <source>
        <dbReference type="ARBA" id="ARBA00023316"/>
    </source>
</evidence>
<dbReference type="Gene3D" id="3.90.190.20">
    <property type="entry name" value="Mur ligase, C-terminal domain"/>
    <property type="match status" value="1"/>
</dbReference>
<evidence type="ECO:0000313" key="19">
    <source>
        <dbReference type="Proteomes" id="UP000223913"/>
    </source>
</evidence>
<keyword evidence="19" id="KW-1185">Reference proteome</keyword>
<evidence type="ECO:0000256" key="4">
    <source>
        <dbReference type="ARBA" id="ARBA00022490"/>
    </source>
</evidence>
<comment type="function">
    <text evidence="14">Cell wall formation.</text>
</comment>
<comment type="pathway">
    <text evidence="2 14">Cell wall biogenesis; peptidoglycan biosynthesis.</text>
</comment>
<comment type="similarity">
    <text evidence="14">Belongs to the MurCDEF family.</text>
</comment>
<evidence type="ECO:0000259" key="16">
    <source>
        <dbReference type="Pfam" id="PF02875"/>
    </source>
</evidence>
<sequence length="445" mass="48933">MKKAYFVGIGGIGMSAIARYFHKRGVAVSGYDKTATTLTRKLEQEGMKIHYTEDVSAIPEGIDLVVYTPAVPANHAELQHFRKLGFPLKKRAEVLGIISRSMRTIAIAGTHGKTTTSSMVAHVLQTGGIDCTAFLGGIAGNFDSNYVLGQSEWMVVEADEYDRSFLHLSPDKAVITSMDPDHLDIYGDAASILETGFLAFARRLKPGGQLWVQHRFTGEFGDFPEVMSYGLDGGNYRSENLRVENGFFTFDYRSPQAHLKGLELALPGAHNVENATAAITIGLELGLSEDAIRRALRNFKGVKRRFETIFRDGQRVYIDDYAHHPSELRAAIAAARMLYPGRKLTGIFQPHLYSRTQDFADGFADALSALDEIILLDIYPAREAPIPGVSSELIFDQIDNPAKELVTKSELMSLLAGKSPEVLLTLGAGDIDTFVEPIADWLKGE</sequence>
<dbReference type="Pfam" id="PF01225">
    <property type="entry name" value="Mur_ligase"/>
    <property type="match status" value="1"/>
</dbReference>
<feature type="domain" description="Mur ligase N-terminal catalytic" evidence="15">
    <location>
        <begin position="5"/>
        <end position="100"/>
    </location>
</feature>
<dbReference type="SUPFAM" id="SSF53244">
    <property type="entry name" value="MurD-like peptide ligases, peptide-binding domain"/>
    <property type="match status" value="1"/>
</dbReference>
<dbReference type="InterPro" id="IPR004101">
    <property type="entry name" value="Mur_ligase_C"/>
</dbReference>
<dbReference type="GO" id="GO:0051301">
    <property type="term" value="P:cell division"/>
    <property type="evidence" value="ECO:0007669"/>
    <property type="project" value="UniProtKB-KW"/>
</dbReference>
<feature type="binding site" evidence="14">
    <location>
        <begin position="109"/>
        <end position="115"/>
    </location>
    <ligand>
        <name>ATP</name>
        <dbReference type="ChEBI" id="CHEBI:30616"/>
    </ligand>
</feature>
<comment type="subcellular location">
    <subcellularLocation>
        <location evidence="1 14">Cytoplasm</location>
    </subcellularLocation>
</comment>
<dbReference type="EC" id="6.3.2.8" evidence="3 14"/>
<evidence type="ECO:0000256" key="14">
    <source>
        <dbReference type="HAMAP-Rule" id="MF_00046"/>
    </source>
</evidence>
<keyword evidence="4 14" id="KW-0963">Cytoplasm</keyword>
<dbReference type="InterPro" id="IPR013221">
    <property type="entry name" value="Mur_ligase_cen"/>
</dbReference>
<dbReference type="GO" id="GO:0071555">
    <property type="term" value="P:cell wall organization"/>
    <property type="evidence" value="ECO:0007669"/>
    <property type="project" value="UniProtKB-KW"/>
</dbReference>
<keyword evidence="7 14" id="KW-0547">Nucleotide-binding</keyword>
<feature type="domain" description="Mur ligase central" evidence="17">
    <location>
        <begin position="107"/>
        <end position="281"/>
    </location>
</feature>
<evidence type="ECO:0000256" key="9">
    <source>
        <dbReference type="ARBA" id="ARBA00022960"/>
    </source>
</evidence>
<name>A0A2D0NA44_FLAN2</name>
<evidence type="ECO:0000256" key="6">
    <source>
        <dbReference type="ARBA" id="ARBA00022618"/>
    </source>
</evidence>
<keyword evidence="9 14" id="KW-0133">Cell shape</keyword>
<evidence type="ECO:0000256" key="5">
    <source>
        <dbReference type="ARBA" id="ARBA00022598"/>
    </source>
</evidence>
<dbReference type="PANTHER" id="PTHR43445">
    <property type="entry name" value="UDP-N-ACETYLMURAMATE--L-ALANINE LIGASE-RELATED"/>
    <property type="match status" value="1"/>
</dbReference>
<dbReference type="Pfam" id="PF02875">
    <property type="entry name" value="Mur_ligase_C"/>
    <property type="match status" value="1"/>
</dbReference>
<comment type="caution">
    <text evidence="18">The sequence shown here is derived from an EMBL/GenBank/DDBJ whole genome shotgun (WGS) entry which is preliminary data.</text>
</comment>
<keyword evidence="8 14" id="KW-0067">ATP-binding</keyword>
<evidence type="ECO:0000259" key="15">
    <source>
        <dbReference type="Pfam" id="PF01225"/>
    </source>
</evidence>
<dbReference type="AlphaFoldDB" id="A0A2D0NA44"/>
<dbReference type="GO" id="GO:0009252">
    <property type="term" value="P:peptidoglycan biosynthetic process"/>
    <property type="evidence" value="ECO:0007669"/>
    <property type="project" value="UniProtKB-UniRule"/>
</dbReference>
<dbReference type="GO" id="GO:0005737">
    <property type="term" value="C:cytoplasm"/>
    <property type="evidence" value="ECO:0007669"/>
    <property type="project" value="UniProtKB-SubCell"/>
</dbReference>
<dbReference type="GO" id="GO:0008763">
    <property type="term" value="F:UDP-N-acetylmuramate-L-alanine ligase activity"/>
    <property type="evidence" value="ECO:0007669"/>
    <property type="project" value="UniProtKB-UniRule"/>
</dbReference>
<dbReference type="SUPFAM" id="SSF51984">
    <property type="entry name" value="MurCD N-terminal domain"/>
    <property type="match status" value="1"/>
</dbReference>
<evidence type="ECO:0000313" key="18">
    <source>
        <dbReference type="EMBL" id="PHN05392.1"/>
    </source>
</evidence>
<dbReference type="UniPathway" id="UPA00219"/>
<reference evidence="18 19" key="1">
    <citation type="submission" date="2017-10" db="EMBL/GenBank/DDBJ databases">
        <title>The draft genome sequence of Lewinella nigricans NBRC 102662.</title>
        <authorList>
            <person name="Wang K."/>
        </authorList>
    </citation>
    <scope>NUCLEOTIDE SEQUENCE [LARGE SCALE GENOMIC DNA]</scope>
    <source>
        <strain evidence="18 19">NBRC 102662</strain>
    </source>
</reference>
<evidence type="ECO:0000256" key="8">
    <source>
        <dbReference type="ARBA" id="ARBA00022840"/>
    </source>
</evidence>
<gene>
    <name evidence="14" type="primary">murC</name>
    <name evidence="18" type="ORF">CRP01_17020</name>
</gene>
<dbReference type="EMBL" id="PDUD01000022">
    <property type="protein sequence ID" value="PHN05392.1"/>
    <property type="molecule type" value="Genomic_DNA"/>
</dbReference>
<dbReference type="Gene3D" id="3.40.1190.10">
    <property type="entry name" value="Mur-like, catalytic domain"/>
    <property type="match status" value="1"/>
</dbReference>
<evidence type="ECO:0000256" key="10">
    <source>
        <dbReference type="ARBA" id="ARBA00022984"/>
    </source>
</evidence>
<dbReference type="HAMAP" id="MF_00046">
    <property type="entry name" value="MurC"/>
    <property type="match status" value="1"/>
</dbReference>
<keyword evidence="6 14" id="KW-0132">Cell division</keyword>
<dbReference type="Gene3D" id="3.40.50.720">
    <property type="entry name" value="NAD(P)-binding Rossmann-like Domain"/>
    <property type="match status" value="1"/>
</dbReference>
<dbReference type="OrthoDB" id="9804126at2"/>
<protein>
    <recommendedName>
        <fullName evidence="3 14">UDP-N-acetylmuramate--L-alanine ligase</fullName>
        <ecNumber evidence="3 14">6.3.2.8</ecNumber>
    </recommendedName>
    <alternativeName>
        <fullName evidence="14">UDP-N-acetylmuramoyl-L-alanine synthetase</fullName>
    </alternativeName>
</protein>
<proteinExistence type="inferred from homology"/>